<dbReference type="AlphaFoldDB" id="A0AB72ZUD2"/>
<comment type="caution">
    <text evidence="1">The sequence shown here is derived from an EMBL/GenBank/DDBJ whole genome shotgun (WGS) entry which is preliminary data.</text>
</comment>
<sequence length="77" mass="9036">SPFDFVRLYGHYWGGHKTNLHSLPIYTEAEEAEAPMEKMPIENYEVTPSPPIPHKMHNKTLLWKRNKTLKNYLSLAK</sequence>
<gene>
    <name evidence="1" type="ORF">HMPREF1391_01019</name>
</gene>
<evidence type="ECO:0000313" key="2">
    <source>
        <dbReference type="Proteomes" id="UP000001345"/>
    </source>
</evidence>
<accession>A0AB72ZUD2</accession>
<proteinExistence type="predicted"/>
<dbReference type="EMBL" id="ANFP01000054">
    <property type="protein sequence ID" value="EKQ72018.1"/>
    <property type="molecule type" value="Genomic_DNA"/>
</dbReference>
<name>A0AB72ZUD2_HELPX</name>
<protein>
    <submittedName>
        <fullName evidence="1">Uncharacterized protein</fullName>
    </submittedName>
</protein>
<reference evidence="2" key="1">
    <citation type="submission" date="2023-07" db="EMBL/GenBank/DDBJ databases">
        <authorList>
            <person name="Weinstock G."/>
            <person name="Sodergren E."/>
            <person name="Lobos E.A."/>
            <person name="Fulton L."/>
            <person name="Fulton R."/>
            <person name="Courtney L."/>
            <person name="Fronick C."/>
            <person name="O'Laughlin M."/>
            <person name="Godfrey J."/>
            <person name="Wilson R.M."/>
            <person name="Miner T."/>
            <person name="Farmer C."/>
            <person name="Delehaunty K."/>
            <person name="Cordes M."/>
            <person name="Minx P."/>
            <person name="Tomlinson C."/>
            <person name="Chen J."/>
            <person name="Wollam A."/>
            <person name="Pepin K.H."/>
            <person name="Bhonagiri V."/>
            <person name="Zhang X."/>
            <person name="Suruliraj S."/>
            <person name="Antonio M."/>
            <person name="Secka O."/>
            <person name="Thomas J."/>
            <person name="Warren W."/>
            <person name="Mitreva M."/>
            <person name="Mardis E.R."/>
            <person name="Wilson R.K."/>
        </authorList>
    </citation>
    <scope>NUCLEOTIDE SEQUENCE [LARGE SCALE GENOMIC DNA]</scope>
    <source>
        <strain evidence="2">GAM100Ai</strain>
    </source>
</reference>
<dbReference type="Proteomes" id="UP000001345">
    <property type="component" value="Unassembled WGS sequence"/>
</dbReference>
<organism evidence="1 2">
    <name type="scientific">Helicobacter pylori GAM100Ai</name>
    <dbReference type="NCBI Taxonomy" id="1159019"/>
    <lineage>
        <taxon>Bacteria</taxon>
        <taxon>Pseudomonadati</taxon>
        <taxon>Campylobacterota</taxon>
        <taxon>Epsilonproteobacteria</taxon>
        <taxon>Campylobacterales</taxon>
        <taxon>Helicobacteraceae</taxon>
        <taxon>Helicobacter</taxon>
    </lineage>
</organism>
<feature type="non-terminal residue" evidence="1">
    <location>
        <position position="1"/>
    </location>
</feature>
<evidence type="ECO:0000313" key="1">
    <source>
        <dbReference type="EMBL" id="EKQ72018.1"/>
    </source>
</evidence>